<reference evidence="4" key="1">
    <citation type="submission" date="2020-01" db="EMBL/GenBank/DDBJ databases">
        <title>'Steroidobacter agaridevorans' sp. nov., agar-degrading bacteria isolated from rhizosphere soils.</title>
        <authorList>
            <person name="Ikenaga M."/>
            <person name="Kataoka M."/>
            <person name="Murouchi A."/>
            <person name="Katsuragi S."/>
            <person name="Sakai M."/>
        </authorList>
    </citation>
    <scope>NUCLEOTIDE SEQUENCE [LARGE SCALE GENOMIC DNA]</scope>
    <source>
        <strain evidence="4">YU21-B</strain>
    </source>
</reference>
<evidence type="ECO:0000259" key="2">
    <source>
        <dbReference type="Pfam" id="PF14341"/>
    </source>
</evidence>
<dbReference type="Pfam" id="PF14341">
    <property type="entry name" value="PilX_N"/>
    <property type="match status" value="1"/>
</dbReference>
<protein>
    <recommendedName>
        <fullName evidence="5">Type IV pilus assembly protein PilX</fullName>
    </recommendedName>
</protein>
<dbReference type="EMBL" id="BLJN01000003">
    <property type="protein sequence ID" value="GFE81831.1"/>
    <property type="molecule type" value="Genomic_DNA"/>
</dbReference>
<keyword evidence="4" id="KW-1185">Reference proteome</keyword>
<proteinExistence type="predicted"/>
<dbReference type="AlphaFoldDB" id="A0A829YG96"/>
<evidence type="ECO:0008006" key="5">
    <source>
        <dbReference type="Google" id="ProtNLM"/>
    </source>
</evidence>
<evidence type="ECO:0000313" key="4">
    <source>
        <dbReference type="Proteomes" id="UP000445000"/>
    </source>
</evidence>
<feature type="domain" description="Type 4 fimbrial biogenesis protein PilX N-terminal" evidence="2">
    <location>
        <begin position="1"/>
        <end position="49"/>
    </location>
</feature>
<gene>
    <name evidence="3" type="ORF">GCM10011487_38310</name>
</gene>
<feature type="domain" description="PilX/PilW C-terminal" evidence="1">
    <location>
        <begin position="85"/>
        <end position="173"/>
    </location>
</feature>
<dbReference type="Proteomes" id="UP000445000">
    <property type="component" value="Unassembled WGS sequence"/>
</dbReference>
<dbReference type="InterPro" id="IPR025746">
    <property type="entry name" value="PilX_N_dom"/>
</dbReference>
<dbReference type="InterPro" id="IPR025205">
    <property type="entry name" value="PilX/PilW_C"/>
</dbReference>
<sequence length="176" mass="18566">MALIVSLVLLVVATLIGLAAVRGTSLQEHMSANMYDRSLAFQRAESALRAAEVAIVANGRIDALRGVDCRAVTGVTCPVIPDNTFTGTSANWVAVDQDHDVNSAKTPGTPEYFVQFMGTGPAQSSFDLEANADSAAYGATTYQGVAYYRITARSSAPADAADRSIVVLQSTVKRAY</sequence>
<evidence type="ECO:0000313" key="3">
    <source>
        <dbReference type="EMBL" id="GFE81831.1"/>
    </source>
</evidence>
<organism evidence="3 4">
    <name type="scientific">Steroidobacter agaridevorans</name>
    <dbReference type="NCBI Taxonomy" id="2695856"/>
    <lineage>
        <taxon>Bacteria</taxon>
        <taxon>Pseudomonadati</taxon>
        <taxon>Pseudomonadota</taxon>
        <taxon>Gammaproteobacteria</taxon>
        <taxon>Steroidobacterales</taxon>
        <taxon>Steroidobacteraceae</taxon>
        <taxon>Steroidobacter</taxon>
    </lineage>
</organism>
<accession>A0A829YG96</accession>
<comment type="caution">
    <text evidence="3">The sequence shown here is derived from an EMBL/GenBank/DDBJ whole genome shotgun (WGS) entry which is preliminary data.</text>
</comment>
<evidence type="ECO:0000259" key="1">
    <source>
        <dbReference type="Pfam" id="PF13681"/>
    </source>
</evidence>
<dbReference type="Pfam" id="PF13681">
    <property type="entry name" value="PilX"/>
    <property type="match status" value="1"/>
</dbReference>
<name>A0A829YG96_9GAMM</name>